<organism evidence="1 2">
    <name type="scientific">Roseovarius marisflavi</name>
    <dbReference type="NCBI Taxonomy" id="1054996"/>
    <lineage>
        <taxon>Bacteria</taxon>
        <taxon>Pseudomonadati</taxon>
        <taxon>Pseudomonadota</taxon>
        <taxon>Alphaproteobacteria</taxon>
        <taxon>Rhodobacterales</taxon>
        <taxon>Roseobacteraceae</taxon>
        <taxon>Roseovarius</taxon>
    </lineage>
</organism>
<keyword evidence="1" id="KW-0808">Transferase</keyword>
<dbReference type="InterPro" id="IPR027417">
    <property type="entry name" value="P-loop_NTPase"/>
</dbReference>
<sequence>MIISHSHKFVFVKTKKTAGTSIECALAPSLESGDLASPLVEHEPKYRRFSRDFVRTLREKDSAIRARNPHLPASVVSTHFKAETQGYFSFCVERNPWDKAISAFFFWISKHPVDQSKSQEANFLEFAESPRLSFFSDFDSYMENGAPQVDRILSFENLSEEFSSVTQLVGLPQVTIGGIKAKGEIRPKNSHALEQFYGADIDNPAAKQVRSVFAREIEYFGYSPGTG</sequence>
<dbReference type="Pfam" id="PF03567">
    <property type="entry name" value="Sulfotransfer_2"/>
    <property type="match status" value="1"/>
</dbReference>
<dbReference type="GO" id="GO:0016020">
    <property type="term" value="C:membrane"/>
    <property type="evidence" value="ECO:0007669"/>
    <property type="project" value="InterPro"/>
</dbReference>
<dbReference type="STRING" id="1054996.SAMN05444414_13110"/>
<dbReference type="Gene3D" id="3.40.50.300">
    <property type="entry name" value="P-loop containing nucleotide triphosphate hydrolases"/>
    <property type="match status" value="1"/>
</dbReference>
<dbReference type="RefSeq" id="WP_073200386.1">
    <property type="nucleotide sequence ID" value="NZ_FRBN01000031.1"/>
</dbReference>
<dbReference type="InterPro" id="IPR005331">
    <property type="entry name" value="Sulfotransferase"/>
</dbReference>
<dbReference type="Proteomes" id="UP000184191">
    <property type="component" value="Unassembled WGS sequence"/>
</dbReference>
<gene>
    <name evidence="1" type="ORF">SAMN05444414_13110</name>
</gene>
<proteinExistence type="predicted"/>
<protein>
    <submittedName>
        <fullName evidence="1">Sulfotransferase family protein</fullName>
    </submittedName>
</protein>
<dbReference type="AlphaFoldDB" id="A0A1M7CVY6"/>
<evidence type="ECO:0000313" key="2">
    <source>
        <dbReference type="Proteomes" id="UP000184191"/>
    </source>
</evidence>
<evidence type="ECO:0000313" key="1">
    <source>
        <dbReference type="EMBL" id="SHL71350.1"/>
    </source>
</evidence>
<name>A0A1M7CVY6_9RHOB</name>
<keyword evidence="2" id="KW-1185">Reference proteome</keyword>
<reference evidence="2" key="1">
    <citation type="submission" date="2016-11" db="EMBL/GenBank/DDBJ databases">
        <authorList>
            <person name="Varghese N."/>
            <person name="Submissions S."/>
        </authorList>
    </citation>
    <scope>NUCLEOTIDE SEQUENCE [LARGE SCALE GENOMIC DNA]</scope>
    <source>
        <strain evidence="2">DSM 29327</strain>
    </source>
</reference>
<accession>A0A1M7CVY6</accession>
<dbReference type="OrthoDB" id="288532at2"/>
<dbReference type="EMBL" id="FRBN01000031">
    <property type="protein sequence ID" value="SHL71350.1"/>
    <property type="molecule type" value="Genomic_DNA"/>
</dbReference>
<dbReference type="GO" id="GO:0008146">
    <property type="term" value="F:sulfotransferase activity"/>
    <property type="evidence" value="ECO:0007669"/>
    <property type="project" value="InterPro"/>
</dbReference>